<reference evidence="1 2" key="1">
    <citation type="submission" date="2019-08" db="EMBL/GenBank/DDBJ databases">
        <title>Genome of Aequorivita lipolytica Y10-2 (type strain).</title>
        <authorList>
            <person name="Bowman J.P."/>
        </authorList>
    </citation>
    <scope>NUCLEOTIDE SEQUENCE [LARGE SCALE GENOMIC DNA]</scope>
    <source>
        <strain evidence="1 2">Y10-2</strain>
    </source>
</reference>
<dbReference type="AlphaFoldDB" id="A0A5C6YTL0"/>
<dbReference type="RefSeq" id="WP_111813399.1">
    <property type="nucleotide sequence ID" value="NZ_CBCRZQ010000001.1"/>
</dbReference>
<evidence type="ECO:0000313" key="1">
    <source>
        <dbReference type="EMBL" id="TXD70619.1"/>
    </source>
</evidence>
<accession>A0A5C6YTL0</accession>
<evidence type="ECO:0000313" key="2">
    <source>
        <dbReference type="Proteomes" id="UP000321945"/>
    </source>
</evidence>
<sequence length="204" mass="23996">MKYFYIIFLLFFTNAFSQDIIVMNDGDKIEAKVKEITDSEISYLRFDNLEGPVFIAKINKLKEVVFENGTSLNFSDKENIEAMSIEETKTFIVQSINDFAFERDGDNAYQSSFEDKYLKLSRRDIETNEISEKYRLFDFTAECEFHNLSKRGNEICYINVYVPRVLYGENRDGIKLVILVKGHDNGRLLLDALKRYNQFFQKDK</sequence>
<keyword evidence="2" id="KW-1185">Reference proteome</keyword>
<gene>
    <name evidence="1" type="ORF">ESV24_00565</name>
</gene>
<dbReference type="Proteomes" id="UP000321945">
    <property type="component" value="Unassembled WGS sequence"/>
</dbReference>
<organism evidence="1 2">
    <name type="scientific">Aequorivita lipolytica</name>
    <dbReference type="NCBI Taxonomy" id="153267"/>
    <lineage>
        <taxon>Bacteria</taxon>
        <taxon>Pseudomonadati</taxon>
        <taxon>Bacteroidota</taxon>
        <taxon>Flavobacteriia</taxon>
        <taxon>Flavobacteriales</taxon>
        <taxon>Flavobacteriaceae</taxon>
        <taxon>Aequorivita</taxon>
    </lineage>
</organism>
<name>A0A5C6YTL0_9FLAO</name>
<proteinExistence type="predicted"/>
<comment type="caution">
    <text evidence="1">The sequence shown here is derived from an EMBL/GenBank/DDBJ whole genome shotgun (WGS) entry which is preliminary data.</text>
</comment>
<dbReference type="EMBL" id="VORU01000001">
    <property type="protein sequence ID" value="TXD70619.1"/>
    <property type="molecule type" value="Genomic_DNA"/>
</dbReference>
<dbReference type="OrthoDB" id="1427164at2"/>
<protein>
    <submittedName>
        <fullName evidence="1">Uncharacterized protein</fullName>
    </submittedName>
</protein>